<organism evidence="2 3">
    <name type="scientific">Nesidiocoris tenuis</name>
    <dbReference type="NCBI Taxonomy" id="355587"/>
    <lineage>
        <taxon>Eukaryota</taxon>
        <taxon>Metazoa</taxon>
        <taxon>Ecdysozoa</taxon>
        <taxon>Arthropoda</taxon>
        <taxon>Hexapoda</taxon>
        <taxon>Insecta</taxon>
        <taxon>Pterygota</taxon>
        <taxon>Neoptera</taxon>
        <taxon>Paraneoptera</taxon>
        <taxon>Hemiptera</taxon>
        <taxon>Heteroptera</taxon>
        <taxon>Panheteroptera</taxon>
        <taxon>Cimicomorpha</taxon>
        <taxon>Miridae</taxon>
        <taxon>Dicyphina</taxon>
        <taxon>Nesidiocoris</taxon>
    </lineage>
</organism>
<sequence length="52" mass="5896">MIFRLTSDDFWEISPAATVEKLPSRMPRKASAEQGETVVFSRESSKPYTPYG</sequence>
<evidence type="ECO:0000256" key="1">
    <source>
        <dbReference type="SAM" id="MobiDB-lite"/>
    </source>
</evidence>
<accession>A0A6H5H4G8</accession>
<dbReference type="Proteomes" id="UP000479000">
    <property type="component" value="Unassembled WGS sequence"/>
</dbReference>
<name>A0A6H5H4G8_9HEMI</name>
<feature type="non-terminal residue" evidence="2">
    <location>
        <position position="52"/>
    </location>
</feature>
<evidence type="ECO:0000313" key="3">
    <source>
        <dbReference type="Proteomes" id="UP000479000"/>
    </source>
</evidence>
<evidence type="ECO:0000313" key="2">
    <source>
        <dbReference type="EMBL" id="CAB0010957.1"/>
    </source>
</evidence>
<feature type="region of interest" description="Disordered" evidence="1">
    <location>
        <begin position="24"/>
        <end position="52"/>
    </location>
</feature>
<dbReference type="AlphaFoldDB" id="A0A6H5H4G8"/>
<gene>
    <name evidence="2" type="ORF">NTEN_LOCUS15950</name>
</gene>
<dbReference type="EMBL" id="CADCXU010023496">
    <property type="protein sequence ID" value="CAB0010957.1"/>
    <property type="molecule type" value="Genomic_DNA"/>
</dbReference>
<reference evidence="2 3" key="1">
    <citation type="submission" date="2020-02" db="EMBL/GenBank/DDBJ databases">
        <authorList>
            <person name="Ferguson B K."/>
        </authorList>
    </citation>
    <scope>NUCLEOTIDE SEQUENCE [LARGE SCALE GENOMIC DNA]</scope>
</reference>
<proteinExistence type="predicted"/>
<protein>
    <submittedName>
        <fullName evidence="2">Uncharacterized protein</fullName>
    </submittedName>
</protein>
<keyword evidence="3" id="KW-1185">Reference proteome</keyword>